<dbReference type="GO" id="GO:0010181">
    <property type="term" value="F:FMN binding"/>
    <property type="evidence" value="ECO:0007669"/>
    <property type="project" value="InterPro"/>
</dbReference>
<dbReference type="SUPFAM" id="SSF52218">
    <property type="entry name" value="Flavoproteins"/>
    <property type="match status" value="1"/>
</dbReference>
<dbReference type="OrthoDB" id="504689at2759"/>
<dbReference type="FunFam" id="3.40.50.360:FF:000001">
    <property type="entry name" value="NAD(P)H dehydrogenase (Quinone) FQR1-like"/>
    <property type="match status" value="1"/>
</dbReference>
<dbReference type="KEGG" id="vcn:VOLCADRAFT_87709"/>
<dbReference type="InterPro" id="IPR005025">
    <property type="entry name" value="FMN_Rdtase-like_dom"/>
</dbReference>
<keyword evidence="8" id="KW-1185">Reference proteome</keyword>
<dbReference type="Pfam" id="PF03358">
    <property type="entry name" value="FMN_red"/>
    <property type="match status" value="1"/>
</dbReference>
<reference evidence="7 8" key="1">
    <citation type="journal article" date="2010" name="Science">
        <title>Genomic analysis of organismal complexity in the multicellular green alga Volvox carteri.</title>
        <authorList>
            <person name="Prochnik S.E."/>
            <person name="Umen J."/>
            <person name="Nedelcu A.M."/>
            <person name="Hallmann A."/>
            <person name="Miller S.M."/>
            <person name="Nishii I."/>
            <person name="Ferris P."/>
            <person name="Kuo A."/>
            <person name="Mitros T."/>
            <person name="Fritz-Laylin L.K."/>
            <person name="Hellsten U."/>
            <person name="Chapman J."/>
            <person name="Simakov O."/>
            <person name="Rensing S.A."/>
            <person name="Terry A."/>
            <person name="Pangilinan J."/>
            <person name="Kapitonov V."/>
            <person name="Jurka J."/>
            <person name="Salamov A."/>
            <person name="Shapiro H."/>
            <person name="Schmutz J."/>
            <person name="Grimwood J."/>
            <person name="Lindquist E."/>
            <person name="Lucas S."/>
            <person name="Grigoriev I.V."/>
            <person name="Schmitt R."/>
            <person name="Kirk D."/>
            <person name="Rokhsar D.S."/>
        </authorList>
    </citation>
    <scope>NUCLEOTIDE SEQUENCE [LARGE SCALE GENOMIC DNA]</scope>
    <source>
        <strain evidence="8">f. Nagariensis / Eve</strain>
    </source>
</reference>
<feature type="domain" description="NADPH-dependent FMN reductase-like" evidence="6">
    <location>
        <begin position="48"/>
        <end position="130"/>
    </location>
</feature>
<dbReference type="InParanoid" id="D8TM19"/>
<evidence type="ECO:0000256" key="5">
    <source>
        <dbReference type="SAM" id="MobiDB-lite"/>
    </source>
</evidence>
<dbReference type="eggNOG" id="KOG3135">
    <property type="taxonomic scope" value="Eukaryota"/>
</dbReference>
<dbReference type="EC" id="1.6.5.2" evidence="2"/>
<comment type="similarity">
    <text evidence="1">Belongs to the WrbA family.</text>
</comment>
<dbReference type="NCBIfam" id="NF002999">
    <property type="entry name" value="PRK03767.1"/>
    <property type="match status" value="1"/>
</dbReference>
<dbReference type="InterPro" id="IPR010089">
    <property type="entry name" value="Flavoprotein_WrbA-like"/>
</dbReference>
<gene>
    <name evidence="7" type="ORF">VOLCADRAFT_87709</name>
</gene>
<proteinExistence type="inferred from homology"/>
<evidence type="ECO:0000313" key="7">
    <source>
        <dbReference type="EMBL" id="EFJ51561.1"/>
    </source>
</evidence>
<feature type="region of interest" description="Disordered" evidence="5">
    <location>
        <begin position="146"/>
        <end position="170"/>
    </location>
</feature>
<protein>
    <recommendedName>
        <fullName evidence="2">NAD(P)H dehydrogenase (quinone)</fullName>
        <ecNumber evidence="2">1.6.5.2</ecNumber>
    </recommendedName>
</protein>
<dbReference type="GeneID" id="9620346"/>
<dbReference type="GO" id="GO:0003955">
    <property type="term" value="F:NAD(P)H dehydrogenase (quinone) activity"/>
    <property type="evidence" value="ECO:0007669"/>
    <property type="project" value="UniProtKB-EC"/>
</dbReference>
<dbReference type="RefSeq" id="XP_002947513.1">
    <property type="nucleotide sequence ID" value="XM_002947467.1"/>
</dbReference>
<comment type="catalytic activity">
    <reaction evidence="3">
        <text>a quinone + NADH + H(+) = a quinol + NAD(+)</text>
        <dbReference type="Rhea" id="RHEA:46160"/>
        <dbReference type="ChEBI" id="CHEBI:15378"/>
        <dbReference type="ChEBI" id="CHEBI:24646"/>
        <dbReference type="ChEBI" id="CHEBI:57540"/>
        <dbReference type="ChEBI" id="CHEBI:57945"/>
        <dbReference type="ChEBI" id="CHEBI:132124"/>
        <dbReference type="EC" id="1.6.5.2"/>
    </reaction>
</comment>
<dbReference type="Gene3D" id="3.40.50.360">
    <property type="match status" value="1"/>
</dbReference>
<accession>D8TM19</accession>
<organism evidence="8">
    <name type="scientific">Volvox carteri f. nagariensis</name>
    <dbReference type="NCBI Taxonomy" id="3068"/>
    <lineage>
        <taxon>Eukaryota</taxon>
        <taxon>Viridiplantae</taxon>
        <taxon>Chlorophyta</taxon>
        <taxon>core chlorophytes</taxon>
        <taxon>Chlorophyceae</taxon>
        <taxon>CS clade</taxon>
        <taxon>Chlamydomonadales</taxon>
        <taxon>Volvocaceae</taxon>
        <taxon>Volvox</taxon>
    </lineage>
</organism>
<evidence type="ECO:0000313" key="8">
    <source>
        <dbReference type="Proteomes" id="UP000001058"/>
    </source>
</evidence>
<dbReference type="Proteomes" id="UP000001058">
    <property type="component" value="Unassembled WGS sequence"/>
</dbReference>
<evidence type="ECO:0000256" key="4">
    <source>
        <dbReference type="ARBA" id="ARBA00048983"/>
    </source>
</evidence>
<evidence type="ECO:0000256" key="1">
    <source>
        <dbReference type="ARBA" id="ARBA00006961"/>
    </source>
</evidence>
<dbReference type="GO" id="GO:0016020">
    <property type="term" value="C:membrane"/>
    <property type="evidence" value="ECO:0007669"/>
    <property type="project" value="TreeGrafter"/>
</dbReference>
<dbReference type="InterPro" id="IPR029039">
    <property type="entry name" value="Flavoprotein-like_sf"/>
</dbReference>
<dbReference type="NCBIfam" id="TIGR01755">
    <property type="entry name" value="flav_wrbA"/>
    <property type="match status" value="1"/>
</dbReference>
<name>D8TM19_VOLCA</name>
<dbReference type="PANTHER" id="PTHR30546">
    <property type="entry name" value="FLAVODOXIN-RELATED PROTEIN WRBA-RELATED"/>
    <property type="match status" value="1"/>
</dbReference>
<dbReference type="PANTHER" id="PTHR30546:SF23">
    <property type="entry name" value="FLAVOPROTEIN-LIKE PROTEIN YCP4-RELATED"/>
    <property type="match status" value="1"/>
</dbReference>
<dbReference type="STRING" id="3068.D8TM19"/>
<dbReference type="AlphaFoldDB" id="D8TM19"/>
<sequence>MVGAESVICRLAEDTDAGIDMVAETLPADVLEKMHAPTKPDVPLADPHKLPEADAFVFGFPTRFGMMCSQMKNFFDATGMLWQNGALHGKPVSLFTSTASQGGGQETTLMTAVTQLAHHGMIYVSAGYAAGGVMFGLQEAKGGSPWGAGTLAGPDGSRQPSEGELEAIRSQAKAFGPIAKKLAA</sequence>
<dbReference type="EMBL" id="GL378327">
    <property type="protein sequence ID" value="EFJ51561.1"/>
    <property type="molecule type" value="Genomic_DNA"/>
</dbReference>
<evidence type="ECO:0000256" key="3">
    <source>
        <dbReference type="ARBA" id="ARBA00047678"/>
    </source>
</evidence>
<evidence type="ECO:0000256" key="2">
    <source>
        <dbReference type="ARBA" id="ARBA00012648"/>
    </source>
</evidence>
<comment type="catalytic activity">
    <reaction evidence="4">
        <text>a quinone + NADPH + H(+) = a quinol + NADP(+)</text>
        <dbReference type="Rhea" id="RHEA:46164"/>
        <dbReference type="ChEBI" id="CHEBI:15378"/>
        <dbReference type="ChEBI" id="CHEBI:24646"/>
        <dbReference type="ChEBI" id="CHEBI:57783"/>
        <dbReference type="ChEBI" id="CHEBI:58349"/>
        <dbReference type="ChEBI" id="CHEBI:132124"/>
        <dbReference type="EC" id="1.6.5.2"/>
    </reaction>
</comment>
<evidence type="ECO:0000259" key="6">
    <source>
        <dbReference type="Pfam" id="PF03358"/>
    </source>
</evidence>